<dbReference type="GO" id="GO:0016779">
    <property type="term" value="F:nucleotidyltransferase activity"/>
    <property type="evidence" value="ECO:0007669"/>
    <property type="project" value="UniProtKB-KW"/>
</dbReference>
<gene>
    <name evidence="4" type="ORF">RUMGNA_03534</name>
</gene>
<dbReference type="Pfam" id="PF00483">
    <property type="entry name" value="NTP_transferase"/>
    <property type="match status" value="1"/>
</dbReference>
<dbReference type="Proteomes" id="UP000004410">
    <property type="component" value="Unassembled WGS sequence"/>
</dbReference>
<dbReference type="AlphaFoldDB" id="A7B7G8"/>
<keyword evidence="2" id="KW-0548">Nucleotidyltransferase</keyword>
<organism evidence="4 5">
    <name type="scientific">Mediterraneibacter gnavus (strain ATCC 29149 / DSM 114966 / JCM 6515 / VPI C7-9)</name>
    <name type="common">Ruminococcus gnavus</name>
    <dbReference type="NCBI Taxonomy" id="411470"/>
    <lineage>
        <taxon>Bacteria</taxon>
        <taxon>Bacillati</taxon>
        <taxon>Bacillota</taxon>
        <taxon>Clostridia</taxon>
        <taxon>Lachnospirales</taxon>
        <taxon>Lachnospiraceae</taxon>
        <taxon>Mediterraneibacter</taxon>
    </lineage>
</organism>
<name>A7B7G8_MEDG7</name>
<proteinExistence type="predicted"/>
<accession>A7B7G8</accession>
<dbReference type="Gene3D" id="3.90.550.10">
    <property type="entry name" value="Spore Coat Polysaccharide Biosynthesis Protein SpsA, Chain A"/>
    <property type="match status" value="1"/>
</dbReference>
<dbReference type="PaxDb" id="411470-RUMGNA_03534"/>
<dbReference type="InterPro" id="IPR050065">
    <property type="entry name" value="GlmU-like"/>
</dbReference>
<reference evidence="4 5" key="2">
    <citation type="submission" date="2007-06" db="EMBL/GenBank/DDBJ databases">
        <title>Draft genome sequence of Ruminococcus gnavus (ATCC 29149).</title>
        <authorList>
            <person name="Sudarsanam P."/>
            <person name="Ley R."/>
            <person name="Guruge J."/>
            <person name="Turnbaugh P.J."/>
            <person name="Mahowald M."/>
            <person name="Liep D."/>
            <person name="Gordon J."/>
        </authorList>
    </citation>
    <scope>NUCLEOTIDE SEQUENCE [LARGE SCALE GENOMIC DNA]</scope>
    <source>
        <strain evidence="4 5">ATCC 29149</strain>
    </source>
</reference>
<keyword evidence="1" id="KW-0808">Transferase</keyword>
<evidence type="ECO:0000256" key="2">
    <source>
        <dbReference type="ARBA" id="ARBA00022695"/>
    </source>
</evidence>
<dbReference type="PANTHER" id="PTHR43584">
    <property type="entry name" value="NUCLEOTIDYL TRANSFERASE"/>
    <property type="match status" value="1"/>
</dbReference>
<sequence>MDWENKGYRAKEKNMNKATLVVMAAGIGSRFGGGIKQLEPVGPNGEIIMDYSIYDAMEAGFDKVVFVIRKDLKKDFKEVIGNRIEKVVEVAYAYQEVDDIPQAYRERFSGRTKPWGTGQAILCCKDVVDSPFLVINADDYYGKQAYVEAYEYLTRETTSKDEICMVSFVLKNTLSDNGGVTRGVCKVNENGYLADIVETSNIEKYESGAAVHKGEAYIPIDIESSVSMNMWGLTPEFFQILESGFEAFVANTPADNLKAEYLLPTIIGDLLAEKKLAVKVLTSKDKWFGVTYKEDKDSVVSELQALIHAGVYPKKLF</sequence>
<dbReference type="PANTHER" id="PTHR43584:SF8">
    <property type="entry name" value="N-ACETYLMURAMATE ALPHA-1-PHOSPHATE URIDYLYLTRANSFERASE"/>
    <property type="match status" value="1"/>
</dbReference>
<evidence type="ECO:0000259" key="3">
    <source>
        <dbReference type="Pfam" id="PF00483"/>
    </source>
</evidence>
<dbReference type="InterPro" id="IPR005835">
    <property type="entry name" value="NTP_transferase_dom"/>
</dbReference>
<protein>
    <recommendedName>
        <fullName evidence="3">Nucleotidyl transferase domain-containing protein</fullName>
    </recommendedName>
</protein>
<feature type="domain" description="Nucleotidyl transferase" evidence="3">
    <location>
        <begin position="21"/>
        <end position="198"/>
    </location>
</feature>
<evidence type="ECO:0000256" key="1">
    <source>
        <dbReference type="ARBA" id="ARBA00022679"/>
    </source>
</evidence>
<comment type="caution">
    <text evidence="4">The sequence shown here is derived from an EMBL/GenBank/DDBJ whole genome shotgun (WGS) entry which is preliminary data.</text>
</comment>
<evidence type="ECO:0000313" key="5">
    <source>
        <dbReference type="Proteomes" id="UP000004410"/>
    </source>
</evidence>
<dbReference type="EMBL" id="AAYG02000032">
    <property type="protein sequence ID" value="EDN75911.1"/>
    <property type="molecule type" value="Genomic_DNA"/>
</dbReference>
<dbReference type="SUPFAM" id="SSF53448">
    <property type="entry name" value="Nucleotide-diphospho-sugar transferases"/>
    <property type="match status" value="1"/>
</dbReference>
<dbReference type="InterPro" id="IPR029044">
    <property type="entry name" value="Nucleotide-diphossugar_trans"/>
</dbReference>
<reference evidence="4 5" key="1">
    <citation type="submission" date="2007-04" db="EMBL/GenBank/DDBJ databases">
        <authorList>
            <person name="Fulton L."/>
            <person name="Clifton S."/>
            <person name="Fulton B."/>
            <person name="Xu J."/>
            <person name="Minx P."/>
            <person name="Pepin K.H."/>
            <person name="Johnson M."/>
            <person name="Thiruvilangam P."/>
            <person name="Bhonagiri V."/>
            <person name="Nash W.E."/>
            <person name="Mardis E.R."/>
            <person name="Wilson R.K."/>
        </authorList>
    </citation>
    <scope>NUCLEOTIDE SEQUENCE [LARGE SCALE GENOMIC DNA]</scope>
    <source>
        <strain evidence="4 5">ATCC 29149</strain>
    </source>
</reference>
<dbReference type="eggNOG" id="COG1209">
    <property type="taxonomic scope" value="Bacteria"/>
</dbReference>
<evidence type="ECO:0000313" key="4">
    <source>
        <dbReference type="EMBL" id="EDN75911.1"/>
    </source>
</evidence>